<sequence length="649" mass="72945">RTLTSGDGGLRFAWREEKLFTFVQLRQTFMMCSVGESGEIIILSDDDDDDNRDSDNDISCLIVEVKDEKKADCVSSPSTSNLDEDLVVTFARRADLLPHARYDCPLHPFTASECEIMVPVADNRLICDQCFCYICDKLASSCAMWCISGACHCNSHKKSDFWNNLRNCLLLGELKTFNITLTEIDSHLRRAETMLQSFRQELSALYAYFVLGEAQVQDGNQQGLVHNYTPVFEFISSFLNKADKQDSRAAAILNLGAAREFIKHFQVSGPTRPCPVGDVSEAKLVLLGRVITSVQKQIVFANFGTEFIQKLQDFYQNRIYLPSEMKAMKNSLCVRPWDDVLLVSVLKGQNVSGVRKDKGKKDILNEQISVVLLRSELLQHQRRYRELCRYLRVVQTDDAKLFQQLQDLIPFFLCMEGNFAQALASLFPAVNAPASRFTAQIFLFYLRIFKTATVPKLIVSQPEQLCHPDTSWEPVKDAVPIKHTELVKFALRAQKCSPTVYANSQCWIGILTILNSPCDSLAALPEPSPQFLLEARDVVTTLLVSQQGSSMQIPRSLCEVYPDQALLLLVTGALVFRILSGPLSPALPVLNTFKDNLWAYKWLVDTMAPSVERLKSFSLEITQEMVNTAGIAPDFKLDSFQTNGPSDST</sequence>
<keyword evidence="2" id="KW-1185">Reference proteome</keyword>
<dbReference type="InterPro" id="IPR053234">
    <property type="entry name" value="RPM1_Interactor"/>
</dbReference>
<organism evidence="1 2">
    <name type="scientific">Menidia menidia</name>
    <name type="common">Atlantic silverside</name>
    <dbReference type="NCBI Taxonomy" id="238744"/>
    <lineage>
        <taxon>Eukaryota</taxon>
        <taxon>Metazoa</taxon>
        <taxon>Chordata</taxon>
        <taxon>Craniata</taxon>
        <taxon>Vertebrata</taxon>
        <taxon>Euteleostomi</taxon>
        <taxon>Actinopterygii</taxon>
        <taxon>Neopterygii</taxon>
        <taxon>Teleostei</taxon>
        <taxon>Neoteleostei</taxon>
        <taxon>Acanthomorphata</taxon>
        <taxon>Ovalentaria</taxon>
        <taxon>Atherinomorphae</taxon>
        <taxon>Atheriniformes</taxon>
        <taxon>Atherinopsidae</taxon>
        <taxon>Menidiinae</taxon>
        <taxon>Menidia</taxon>
    </lineage>
</organism>
<accession>A0A8S4C0K9</accession>
<dbReference type="PANTHER" id="PTHR33443">
    <property type="entry name" value="ZGC:112980"/>
    <property type="match status" value="1"/>
</dbReference>
<gene>
    <name evidence="1" type="ORF">MMEN_LOCUS22368</name>
</gene>
<proteinExistence type="predicted"/>
<dbReference type="Proteomes" id="UP000677803">
    <property type="component" value="Unassembled WGS sequence"/>
</dbReference>
<name>A0A8S4C0K9_9TELE</name>
<dbReference type="PANTHER" id="PTHR33443:SF30">
    <property type="entry name" value="SARCOSINE DEHYDROGENASE-2C PROTEIN"/>
    <property type="match status" value="1"/>
</dbReference>
<dbReference type="AlphaFoldDB" id="A0A8S4C0K9"/>
<protein>
    <submittedName>
        <fullName evidence="1">(Atlantic silverside) hypothetical protein</fullName>
    </submittedName>
</protein>
<comment type="caution">
    <text evidence="1">The sequence shown here is derived from an EMBL/GenBank/DDBJ whole genome shotgun (WGS) entry which is preliminary data.</text>
</comment>
<evidence type="ECO:0000313" key="2">
    <source>
        <dbReference type="Proteomes" id="UP000677803"/>
    </source>
</evidence>
<reference evidence="1" key="1">
    <citation type="submission" date="2021-05" db="EMBL/GenBank/DDBJ databases">
        <authorList>
            <person name="Tigano A."/>
        </authorList>
    </citation>
    <scope>NUCLEOTIDE SEQUENCE</scope>
</reference>
<dbReference type="OrthoDB" id="266020at2759"/>
<dbReference type="EMBL" id="CAJRST010042011">
    <property type="protein sequence ID" value="CAG6022669.1"/>
    <property type="molecule type" value="Genomic_DNA"/>
</dbReference>
<evidence type="ECO:0000313" key="1">
    <source>
        <dbReference type="EMBL" id="CAG6022669.1"/>
    </source>
</evidence>
<feature type="non-terminal residue" evidence="1">
    <location>
        <position position="1"/>
    </location>
</feature>